<dbReference type="CDD" id="cd03784">
    <property type="entry name" value="GT1_Gtf-like"/>
    <property type="match status" value="1"/>
</dbReference>
<dbReference type="SUPFAM" id="SSF53756">
    <property type="entry name" value="UDP-Glycosyltransferase/glycogen phosphorylase"/>
    <property type="match status" value="1"/>
</dbReference>
<dbReference type="GO" id="GO:0080043">
    <property type="term" value="F:quercetin 3-O-glucosyltransferase activity"/>
    <property type="evidence" value="ECO:0007669"/>
    <property type="project" value="TreeGrafter"/>
</dbReference>
<sequence length="499" mass="55335">MAAELAQRTIIFVPFPALGHIIPMLHLARALVDGGDHVSVTVAVPDFIHRRMGQYSIPGVTIESISSGIVLDDEAAPGPAMILHAMEHHMPAQLESMLTAHRRISCLVVDLLASWAIPLAAQRGLPAVGFWPGMVATYRTVVVIPELVGTDFISDSGIPNLQTAIPYNRNEGTLLAADGTCEDHFDKEQNIGDHNILPAKLGLRFKHLPWLVDSTLPQQSRISFWLRTVDRAKSLPSIFFNSFSGEGSSDESNQYNLPKDQQILHVGPLLFNDTSKTTTSMWQADLTCMEWLDNQSPGSVVYVSFGSWASPVEPDKIAGFAHGLEACGRPFLWVLRDHPLWRAGLPDDYIDRISSRGRIISWAPQDDVLQHEAVGCYIIHCGWNSVLEAVRHGVRMMCYPITADHFINCAYVINMFEIGIALASSDQSDVKDCIERVMEGEEGRRLQQKVNELRETITVGEAMCVAKRDLNLFMEKMINTNNADDEDIKIGQGTLQNKS</sequence>
<dbReference type="Proteomes" id="UP001341281">
    <property type="component" value="Chromosome 03"/>
</dbReference>
<keyword evidence="2" id="KW-0808">Transferase</keyword>
<comment type="similarity">
    <text evidence="1">Belongs to the UDP-glycosyltransferase family.</text>
</comment>
<evidence type="ECO:0008006" key="5">
    <source>
        <dbReference type="Google" id="ProtNLM"/>
    </source>
</evidence>
<proteinExistence type="inferred from homology"/>
<evidence type="ECO:0000313" key="4">
    <source>
        <dbReference type="Proteomes" id="UP001341281"/>
    </source>
</evidence>
<dbReference type="PANTHER" id="PTHR11926">
    <property type="entry name" value="GLUCOSYL/GLUCURONOSYL TRANSFERASES"/>
    <property type="match status" value="1"/>
</dbReference>
<dbReference type="PANTHER" id="PTHR11926:SF1402">
    <property type="entry name" value="GLYCOSYLTRANSFERASE"/>
    <property type="match status" value="1"/>
</dbReference>
<dbReference type="Gene3D" id="3.40.50.2000">
    <property type="entry name" value="Glycogen Phosphorylase B"/>
    <property type="match status" value="2"/>
</dbReference>
<evidence type="ECO:0000256" key="2">
    <source>
        <dbReference type="ARBA" id="ARBA00022679"/>
    </source>
</evidence>
<evidence type="ECO:0000313" key="3">
    <source>
        <dbReference type="EMBL" id="WVZ64585.1"/>
    </source>
</evidence>
<evidence type="ECO:0000256" key="1">
    <source>
        <dbReference type="ARBA" id="ARBA00009995"/>
    </source>
</evidence>
<dbReference type="AlphaFoldDB" id="A0AAQ3WK82"/>
<dbReference type="GO" id="GO:0080044">
    <property type="term" value="F:quercetin 7-O-glucosyltransferase activity"/>
    <property type="evidence" value="ECO:0007669"/>
    <property type="project" value="TreeGrafter"/>
</dbReference>
<dbReference type="InterPro" id="IPR002213">
    <property type="entry name" value="UDP_glucos_trans"/>
</dbReference>
<reference evidence="3 4" key="1">
    <citation type="submission" date="2024-02" db="EMBL/GenBank/DDBJ databases">
        <title>High-quality chromosome-scale genome assembly of Pensacola bahiagrass (Paspalum notatum Flugge var. saurae).</title>
        <authorList>
            <person name="Vega J.M."/>
            <person name="Podio M."/>
            <person name="Orjuela J."/>
            <person name="Siena L.A."/>
            <person name="Pessino S.C."/>
            <person name="Combes M.C."/>
            <person name="Mariac C."/>
            <person name="Albertini E."/>
            <person name="Pupilli F."/>
            <person name="Ortiz J.P.A."/>
            <person name="Leblanc O."/>
        </authorList>
    </citation>
    <scope>NUCLEOTIDE SEQUENCE [LARGE SCALE GENOMIC DNA]</scope>
    <source>
        <strain evidence="3">R1</strain>
        <tissue evidence="3">Leaf</tissue>
    </source>
</reference>
<dbReference type="Pfam" id="PF00201">
    <property type="entry name" value="UDPGT"/>
    <property type="match status" value="1"/>
</dbReference>
<accession>A0AAQ3WK82</accession>
<keyword evidence="4" id="KW-1185">Reference proteome</keyword>
<dbReference type="EMBL" id="CP144747">
    <property type="protein sequence ID" value="WVZ64585.1"/>
    <property type="molecule type" value="Genomic_DNA"/>
</dbReference>
<protein>
    <recommendedName>
        <fullName evidence="5">Glycosyltransferase</fullName>
    </recommendedName>
</protein>
<name>A0AAQ3WK82_PASNO</name>
<dbReference type="FunFam" id="3.40.50.2000:FF:000122">
    <property type="entry name" value="Glycosyltransferase"/>
    <property type="match status" value="1"/>
</dbReference>
<gene>
    <name evidence="3" type="ORF">U9M48_014080</name>
</gene>
<organism evidence="3 4">
    <name type="scientific">Paspalum notatum var. saurae</name>
    <dbReference type="NCBI Taxonomy" id="547442"/>
    <lineage>
        <taxon>Eukaryota</taxon>
        <taxon>Viridiplantae</taxon>
        <taxon>Streptophyta</taxon>
        <taxon>Embryophyta</taxon>
        <taxon>Tracheophyta</taxon>
        <taxon>Spermatophyta</taxon>
        <taxon>Magnoliopsida</taxon>
        <taxon>Liliopsida</taxon>
        <taxon>Poales</taxon>
        <taxon>Poaceae</taxon>
        <taxon>PACMAD clade</taxon>
        <taxon>Panicoideae</taxon>
        <taxon>Andropogonodae</taxon>
        <taxon>Paspaleae</taxon>
        <taxon>Paspalinae</taxon>
        <taxon>Paspalum</taxon>
    </lineage>
</organism>